<gene>
    <name evidence="4" type="ORF">B7463_g4024</name>
</gene>
<dbReference type="InterPro" id="IPR012338">
    <property type="entry name" value="Beta-lactam/transpept-like"/>
</dbReference>
<comment type="similarity">
    <text evidence="1">Belongs to the class-A beta-lactamase family.</text>
</comment>
<dbReference type="OrthoDB" id="445007at2759"/>
<dbReference type="STRING" id="5539.A0A3E2HGQ2"/>
<evidence type="ECO:0000313" key="4">
    <source>
        <dbReference type="EMBL" id="RFU32323.1"/>
    </source>
</evidence>
<accession>A0A3E2HGQ2</accession>
<dbReference type="EMBL" id="NCSJ02000057">
    <property type="protein sequence ID" value="RFU32323.1"/>
    <property type="molecule type" value="Genomic_DNA"/>
</dbReference>
<dbReference type="AlphaFoldDB" id="A0A3E2HGQ2"/>
<reference evidence="4 5" key="1">
    <citation type="submission" date="2018-05" db="EMBL/GenBank/DDBJ databases">
        <title>Draft genome sequence of Scytalidium lignicola DSM 105466, a ubiquitous saprotrophic fungus.</title>
        <authorList>
            <person name="Buettner E."/>
            <person name="Gebauer A.M."/>
            <person name="Hofrichter M."/>
            <person name="Liers C."/>
            <person name="Kellner H."/>
        </authorList>
    </citation>
    <scope>NUCLEOTIDE SEQUENCE [LARGE SCALE GENOMIC DNA]</scope>
    <source>
        <strain evidence="4 5">DSM 105466</strain>
    </source>
</reference>
<dbReference type="GO" id="GO:0016787">
    <property type="term" value="F:hydrolase activity"/>
    <property type="evidence" value="ECO:0007669"/>
    <property type="project" value="UniProtKB-KW"/>
</dbReference>
<keyword evidence="2" id="KW-0378">Hydrolase</keyword>
<feature type="domain" description="Beta-lactamase-related" evidence="3">
    <location>
        <begin position="317"/>
        <end position="669"/>
    </location>
</feature>
<evidence type="ECO:0000259" key="3">
    <source>
        <dbReference type="Pfam" id="PF00144"/>
    </source>
</evidence>
<comment type="caution">
    <text evidence="4">The sequence shown here is derived from an EMBL/GenBank/DDBJ whole genome shotgun (WGS) entry which is preliminary data.</text>
</comment>
<keyword evidence="5" id="KW-1185">Reference proteome</keyword>
<dbReference type="PANTHER" id="PTHR43283:SF17">
    <property type="entry name" value="(LOVD), PUTATIVE (AFU_ORTHOLOGUE AFUA_5G00920)-RELATED"/>
    <property type="match status" value="1"/>
</dbReference>
<feature type="non-terminal residue" evidence="4">
    <location>
        <position position="699"/>
    </location>
</feature>
<dbReference type="Gene3D" id="2.60.120.620">
    <property type="entry name" value="q2cbj1_9rhob like domain"/>
    <property type="match status" value="1"/>
</dbReference>
<organism evidence="4 5">
    <name type="scientific">Scytalidium lignicola</name>
    <name type="common">Hyphomycete</name>
    <dbReference type="NCBI Taxonomy" id="5539"/>
    <lineage>
        <taxon>Eukaryota</taxon>
        <taxon>Fungi</taxon>
        <taxon>Dikarya</taxon>
        <taxon>Ascomycota</taxon>
        <taxon>Pezizomycotina</taxon>
        <taxon>Leotiomycetes</taxon>
        <taxon>Leotiomycetes incertae sedis</taxon>
        <taxon>Scytalidium</taxon>
    </lineage>
</organism>
<dbReference type="SUPFAM" id="SSF51197">
    <property type="entry name" value="Clavaminate synthase-like"/>
    <property type="match status" value="1"/>
</dbReference>
<protein>
    <recommendedName>
        <fullName evidence="3">Beta-lactamase-related domain-containing protein</fullName>
    </recommendedName>
</protein>
<evidence type="ECO:0000313" key="5">
    <source>
        <dbReference type="Proteomes" id="UP000258309"/>
    </source>
</evidence>
<feature type="non-terminal residue" evidence="4">
    <location>
        <position position="1"/>
    </location>
</feature>
<dbReference type="Proteomes" id="UP000258309">
    <property type="component" value="Unassembled WGS sequence"/>
</dbReference>
<sequence length="699" mass="77873">MASSTFQEKPTYHRTFNNELCKRVTLGKGTTFLPGKKDPSVAHYIDHVLEHGYVILPEIYSSSLVSNALDELARIEAQESAGPASRAGRNAFEGFKTGRIYALTDKSRVFDEFPIHPIVAALNDYFLQPKYLINTFHTVVINPGEKPQGIHTDDGLIQIPRPKPLLGCGTMIALDPFTATNGATMLIPGSHLWDDDHVATREQMIPVVMPAGSMVYFLNTVWHSGGANTTAKPRRSLIIQYCQPWVRPYENMTIAQSWNDLDKLPKKLLSLLGFSTHDFMGHVDGRSPRAGVEMRKKKLIEMALKENDNNANEKDVGEIVYQKAFGYKSLENEPPQPLAVDDCFVLASCTKLMTSVAALQCVDRGQVGLDDDLSKIIPEIQDIDVLTGFDESEEPILKKAVNKITLRNLLTHTSGFTYPAMQPLTAKWLKSNAAKSLPKTGTIIDQIRVPLVFEPGTSWQYSIGHDWAGVLVSRLNKMTLQSYMQKYIWEPLGITLLTFHPDENAEVQKRLVGMTHRGPVKRGVWGFAYKSDEKIEFTDEALFQYPMAYEWGGAGGVGAPTEYIKILHSLLLNDGRLLSSGMVDQMFSPQIGPESLKAYIDDNSQSFMQGIFASLPLGTPQQWGLGSRLVMGDVPTGLRAGTLQWSGLPNLLWTIDRAAGLCMFYASNLIPFGDVKIHEHQQLFEKEMYSRFGQKKAAL</sequence>
<dbReference type="Pfam" id="PF00144">
    <property type="entry name" value="Beta-lactamase"/>
    <property type="match status" value="1"/>
</dbReference>
<dbReference type="Pfam" id="PF05721">
    <property type="entry name" value="PhyH"/>
    <property type="match status" value="1"/>
</dbReference>
<dbReference type="SUPFAM" id="SSF56601">
    <property type="entry name" value="beta-lactamase/transpeptidase-like"/>
    <property type="match status" value="1"/>
</dbReference>
<dbReference type="InterPro" id="IPR001466">
    <property type="entry name" value="Beta-lactam-related"/>
</dbReference>
<dbReference type="InterPro" id="IPR008775">
    <property type="entry name" value="Phytyl_CoA_dOase-like"/>
</dbReference>
<dbReference type="InterPro" id="IPR050789">
    <property type="entry name" value="Diverse_Enzym_Activities"/>
</dbReference>
<proteinExistence type="inferred from homology"/>
<dbReference type="PANTHER" id="PTHR43283">
    <property type="entry name" value="BETA-LACTAMASE-RELATED"/>
    <property type="match status" value="1"/>
</dbReference>
<evidence type="ECO:0000256" key="1">
    <source>
        <dbReference type="ARBA" id="ARBA00009009"/>
    </source>
</evidence>
<name>A0A3E2HGQ2_SCYLI</name>
<dbReference type="Gene3D" id="3.40.710.10">
    <property type="entry name" value="DD-peptidase/beta-lactamase superfamily"/>
    <property type="match status" value="1"/>
</dbReference>
<evidence type="ECO:0000256" key="2">
    <source>
        <dbReference type="ARBA" id="ARBA00022801"/>
    </source>
</evidence>